<dbReference type="PANTHER" id="PTHR47992">
    <property type="entry name" value="PROTEIN PHOSPHATASE"/>
    <property type="match status" value="1"/>
</dbReference>
<name>A0A3M7TAU7_BRAPC</name>
<keyword evidence="2" id="KW-0670">Pyruvate</keyword>
<dbReference type="EC" id="3.1.3.41" evidence="2"/>
<protein>
    <submittedName>
        <fullName evidence="2">Pyruvate dehydrogenase [acetyl-transferring]-phosphatase mitochondrial-like</fullName>
        <ecNumber evidence="2">3.1.3.16</ecNumber>
        <ecNumber evidence="2">3.1.3.41</ecNumber>
    </submittedName>
</protein>
<evidence type="ECO:0000259" key="1">
    <source>
        <dbReference type="PROSITE" id="PS51746"/>
    </source>
</evidence>
<dbReference type="Gene3D" id="3.60.40.10">
    <property type="entry name" value="PPM-type phosphatase domain"/>
    <property type="match status" value="2"/>
</dbReference>
<organism evidence="2 3">
    <name type="scientific">Brachionus plicatilis</name>
    <name type="common">Marine rotifer</name>
    <name type="synonym">Brachionus muelleri</name>
    <dbReference type="NCBI Taxonomy" id="10195"/>
    <lineage>
        <taxon>Eukaryota</taxon>
        <taxon>Metazoa</taxon>
        <taxon>Spiralia</taxon>
        <taxon>Gnathifera</taxon>
        <taxon>Rotifera</taxon>
        <taxon>Eurotatoria</taxon>
        <taxon>Monogononta</taxon>
        <taxon>Pseudotrocha</taxon>
        <taxon>Ploima</taxon>
        <taxon>Brachionidae</taxon>
        <taxon>Brachionus</taxon>
    </lineage>
</organism>
<dbReference type="Proteomes" id="UP000276133">
    <property type="component" value="Unassembled WGS sequence"/>
</dbReference>
<dbReference type="InterPro" id="IPR015655">
    <property type="entry name" value="PP2C"/>
</dbReference>
<accession>A0A3M7TAU7</accession>
<keyword evidence="2" id="KW-0378">Hydrolase</keyword>
<dbReference type="AlphaFoldDB" id="A0A3M7TAU7"/>
<dbReference type="PROSITE" id="PS51746">
    <property type="entry name" value="PPM_2"/>
    <property type="match status" value="1"/>
</dbReference>
<dbReference type="GO" id="GO:0004722">
    <property type="term" value="F:protein serine/threonine phosphatase activity"/>
    <property type="evidence" value="ECO:0007669"/>
    <property type="project" value="UniProtKB-EC"/>
</dbReference>
<feature type="domain" description="PPM-type phosphatase" evidence="1">
    <location>
        <begin position="1"/>
        <end position="153"/>
    </location>
</feature>
<proteinExistence type="predicted"/>
<dbReference type="InterPro" id="IPR036457">
    <property type="entry name" value="PPM-type-like_dom_sf"/>
</dbReference>
<keyword evidence="3" id="KW-1185">Reference proteome</keyword>
<dbReference type="STRING" id="10195.A0A3M7TAU7"/>
<comment type="caution">
    <text evidence="2">The sequence shown here is derived from an EMBL/GenBank/DDBJ whole genome shotgun (WGS) entry which is preliminary data.</text>
</comment>
<gene>
    <name evidence="2" type="ORF">BpHYR1_034417</name>
</gene>
<evidence type="ECO:0000313" key="2">
    <source>
        <dbReference type="EMBL" id="RNA45057.1"/>
    </source>
</evidence>
<dbReference type="OrthoDB" id="420076at2759"/>
<dbReference type="CDD" id="cd00143">
    <property type="entry name" value="PP2Cc"/>
    <property type="match status" value="1"/>
</dbReference>
<dbReference type="Pfam" id="PF00481">
    <property type="entry name" value="PP2C"/>
    <property type="match status" value="2"/>
</dbReference>
<dbReference type="InterPro" id="IPR001932">
    <property type="entry name" value="PPM-type_phosphatase-like_dom"/>
</dbReference>
<evidence type="ECO:0000313" key="3">
    <source>
        <dbReference type="Proteomes" id="UP000276133"/>
    </source>
</evidence>
<dbReference type="SUPFAM" id="SSF81606">
    <property type="entry name" value="PP2C-like"/>
    <property type="match status" value="1"/>
</dbReference>
<dbReference type="EC" id="3.1.3.16" evidence="2"/>
<dbReference type="EMBL" id="REGN01000033">
    <property type="protein sequence ID" value="RNA45057.1"/>
    <property type="molecule type" value="Genomic_DNA"/>
</dbReference>
<sequence>MSGSCACVAMLKDMDLFVANLGDARAVLGQEFDDGTYRTSQYTTLIRDGRLLEMLLPLRAFGDVRFKWSQKDLKEYAMPIYGHGKLNYRDKFLTLATDGLWDLLSPERVVQLVGSYLNGQQSYDPYIIPDDRHVKLREVFEDLASTSGRSYWI</sequence>
<reference evidence="2 3" key="1">
    <citation type="journal article" date="2018" name="Sci. Rep.">
        <title>Genomic signatures of local adaptation to the degree of environmental predictability in rotifers.</title>
        <authorList>
            <person name="Franch-Gras L."/>
            <person name="Hahn C."/>
            <person name="Garcia-Roger E.M."/>
            <person name="Carmona M.J."/>
            <person name="Serra M."/>
            <person name="Gomez A."/>
        </authorList>
    </citation>
    <scope>NUCLEOTIDE SEQUENCE [LARGE SCALE GENOMIC DNA]</scope>
    <source>
        <strain evidence="2">HYR1</strain>
    </source>
</reference>